<dbReference type="STRING" id="795797.HacjB3_03515"/>
<evidence type="ECO:0000256" key="1">
    <source>
        <dbReference type="SAM" id="MobiDB-lite"/>
    </source>
</evidence>
<dbReference type="GeneID" id="9418501"/>
<gene>
    <name evidence="2" type="ordered locus">HacjB3_03515</name>
    <name evidence="3" type="ORF">C497_15787</name>
</gene>
<evidence type="ECO:0000313" key="5">
    <source>
        <dbReference type="Proteomes" id="UP000011645"/>
    </source>
</evidence>
<dbReference type="HOGENOM" id="CLU_2152525_0_0_2"/>
<evidence type="ECO:0000313" key="2">
    <source>
        <dbReference type="EMBL" id="ADJ14094.1"/>
    </source>
</evidence>
<accession>D8J7Y1</accession>
<protein>
    <submittedName>
        <fullName evidence="2">Uncharacterized protein</fullName>
    </submittedName>
</protein>
<dbReference type="Proteomes" id="UP000000390">
    <property type="component" value="Chromosome"/>
</dbReference>
<keyword evidence="5" id="KW-1185">Reference proteome</keyword>
<dbReference type="EMBL" id="CP002062">
    <property type="protein sequence ID" value="ADJ14094.1"/>
    <property type="molecule type" value="Genomic_DNA"/>
</dbReference>
<feature type="compositionally biased region" description="Basic and acidic residues" evidence="1">
    <location>
        <begin position="99"/>
        <end position="111"/>
    </location>
</feature>
<dbReference type="Proteomes" id="UP000011645">
    <property type="component" value="Unassembled WGS sequence"/>
</dbReference>
<dbReference type="KEGG" id="hje:HacjB3_03515"/>
<dbReference type="OrthoDB" id="267719at2157"/>
<dbReference type="PATRIC" id="fig|795797.18.peg.704"/>
<sequence>MNDPIRTLADVAPHDRVRVTLLNGDRLEGRAQPVEFEPERRVRVELRSGDVDRAIRYDVSSTYRTDEWETPVARRYDVRHEESEWITMGDVSEASITERSSDREDRSDERV</sequence>
<evidence type="ECO:0000313" key="3">
    <source>
        <dbReference type="EMBL" id="ELY34476.1"/>
    </source>
</evidence>
<reference evidence="2 4" key="1">
    <citation type="journal article" date="2010" name="J. Bacteriol.">
        <title>Complete genome sequence of Halalkalicoccus jeotgali B3(T), an extremely halophilic archaeon.</title>
        <authorList>
            <person name="Roh S.W."/>
            <person name="Nam Y.D."/>
            <person name="Nam S.H."/>
            <person name="Choi S.H."/>
            <person name="Park H.S."/>
            <person name="Bae J.W."/>
        </authorList>
    </citation>
    <scope>NUCLEOTIDE SEQUENCE [LARGE SCALE GENOMIC DNA]</scope>
    <source>
        <strain evidence="2">B3</strain>
        <strain evidence="4">DSM 18796 / CECT 7217 / JCM 14584 / KCTC 4019 / B3</strain>
    </source>
</reference>
<reference evidence="3 5" key="2">
    <citation type="journal article" date="2014" name="PLoS Genet.">
        <title>Phylogenetically driven sequencing of extremely halophilic archaea reveals strategies for static and dynamic osmo-response.</title>
        <authorList>
            <person name="Becker E.A."/>
            <person name="Seitzer P.M."/>
            <person name="Tritt A."/>
            <person name="Larsen D."/>
            <person name="Krusor M."/>
            <person name="Yao A.I."/>
            <person name="Wu D."/>
            <person name="Madern D."/>
            <person name="Eisen J.A."/>
            <person name="Darling A.E."/>
            <person name="Facciotti M.T."/>
        </authorList>
    </citation>
    <scope>NUCLEOTIDE SEQUENCE [LARGE SCALE GENOMIC DNA]</scope>
    <source>
        <strain evidence="3">B3</strain>
        <strain evidence="5">DSM 18796 / CECT 7217 / JCM 14584 / KCTC 4019 / B3</strain>
    </source>
</reference>
<proteinExistence type="predicted"/>
<dbReference type="EMBL" id="AOHV01000041">
    <property type="protein sequence ID" value="ELY34476.1"/>
    <property type="molecule type" value="Genomic_DNA"/>
</dbReference>
<dbReference type="RefSeq" id="WP_008417959.1">
    <property type="nucleotide sequence ID" value="NC_014297.1"/>
</dbReference>
<name>D8J7Y1_HALJB</name>
<organism evidence="2 4">
    <name type="scientific">Halalkalicoccus jeotgali (strain DSM 18796 / CECT 7217 / JCM 14584 / KCTC 4019 / B3)</name>
    <dbReference type="NCBI Taxonomy" id="795797"/>
    <lineage>
        <taxon>Archaea</taxon>
        <taxon>Methanobacteriati</taxon>
        <taxon>Methanobacteriota</taxon>
        <taxon>Stenosarchaea group</taxon>
        <taxon>Halobacteria</taxon>
        <taxon>Halobacteriales</taxon>
        <taxon>Halococcaceae</taxon>
        <taxon>Halalkalicoccus</taxon>
    </lineage>
</organism>
<dbReference type="AlphaFoldDB" id="D8J7Y1"/>
<feature type="region of interest" description="Disordered" evidence="1">
    <location>
        <begin position="87"/>
        <end position="111"/>
    </location>
</feature>
<evidence type="ECO:0000313" key="4">
    <source>
        <dbReference type="Proteomes" id="UP000000390"/>
    </source>
</evidence>